<evidence type="ECO:0000313" key="7">
    <source>
        <dbReference type="EMBL" id="KVE29543.1"/>
    </source>
</evidence>
<dbReference type="Proteomes" id="UP000062788">
    <property type="component" value="Unassembled WGS sequence"/>
</dbReference>
<dbReference type="Gene3D" id="3.90.70.30">
    <property type="entry name" value="Phytochelatin synthase, N-terminal domain"/>
    <property type="match status" value="1"/>
</dbReference>
<evidence type="ECO:0000256" key="1">
    <source>
        <dbReference type="ARBA" id="ARBA00012468"/>
    </source>
</evidence>
<dbReference type="InterPro" id="IPR038156">
    <property type="entry name" value="PCS_N_sf"/>
</dbReference>
<keyword evidence="8" id="KW-1185">Reference proteome</keyword>
<accession>A0A118DQL6</accession>
<sequence>MRNRFAVCAMAAMAAIGAIAHAQSLPLPPGLIDLGSAAGEHLLARSAARSAYVPLGNHFVTQKTESFCGVASLVMILNVLRVSAPAAAEYPPFHYFTQDNVLNDATEQIRPRVLIEQRGMTLDQLGAIANALGLAGAVRHASDASADAFRDEAVAAFSRPGHYVLVNYLRSRLGQQTGGHISPLAAYDAGTDRFLILDVSRYKYPPVWVKTADLYAAMNTPDSDNGGRSRGYVLIDGAPGVR</sequence>
<evidence type="ECO:0000256" key="5">
    <source>
        <dbReference type="SAM" id="SignalP"/>
    </source>
</evidence>
<dbReference type="Pfam" id="PF05023">
    <property type="entry name" value="Phytochelatin"/>
    <property type="match status" value="1"/>
</dbReference>
<dbReference type="InterPro" id="IPR007719">
    <property type="entry name" value="PCS_N"/>
</dbReference>
<gene>
    <name evidence="7" type="ORF">WS67_05055</name>
</gene>
<organism evidence="7 8">
    <name type="scientific">Burkholderia singularis</name>
    <dbReference type="NCBI Taxonomy" id="1503053"/>
    <lineage>
        <taxon>Bacteria</taxon>
        <taxon>Pseudomonadati</taxon>
        <taxon>Pseudomonadota</taxon>
        <taxon>Betaproteobacteria</taxon>
        <taxon>Burkholderiales</taxon>
        <taxon>Burkholderiaceae</taxon>
        <taxon>Burkholderia</taxon>
        <taxon>pseudomallei group</taxon>
    </lineage>
</organism>
<keyword evidence="2" id="KW-0104">Cadmium</keyword>
<dbReference type="GO" id="GO:0010038">
    <property type="term" value="P:response to metal ion"/>
    <property type="evidence" value="ECO:0007669"/>
    <property type="project" value="InterPro"/>
</dbReference>
<dbReference type="EC" id="2.3.2.15" evidence="1"/>
<name>A0A118DQL6_9BURK</name>
<dbReference type="InterPro" id="IPR038765">
    <property type="entry name" value="Papain-like_cys_pep_sf"/>
</dbReference>
<protein>
    <recommendedName>
        <fullName evidence="1">glutathione gamma-glutamylcysteinyltransferase</fullName>
        <ecNumber evidence="1">2.3.2.15</ecNumber>
    </recommendedName>
</protein>
<evidence type="ECO:0000256" key="3">
    <source>
        <dbReference type="ARBA" id="ARBA00022679"/>
    </source>
</evidence>
<evidence type="ECO:0000259" key="6">
    <source>
        <dbReference type="PROSITE" id="PS51443"/>
    </source>
</evidence>
<keyword evidence="3 7" id="KW-0808">Transferase</keyword>
<dbReference type="SUPFAM" id="SSF54001">
    <property type="entry name" value="Cysteine proteinases"/>
    <property type="match status" value="1"/>
</dbReference>
<dbReference type="GO" id="GO:0046938">
    <property type="term" value="P:phytochelatin biosynthetic process"/>
    <property type="evidence" value="ECO:0007669"/>
    <property type="project" value="InterPro"/>
</dbReference>
<keyword evidence="4" id="KW-0479">Metal-binding</keyword>
<keyword evidence="5" id="KW-0732">Signal</keyword>
<feature type="domain" description="Peptidase C83" evidence="6">
    <location>
        <begin position="15"/>
        <end position="240"/>
    </location>
</feature>
<feature type="signal peptide" evidence="5">
    <location>
        <begin position="1"/>
        <end position="22"/>
    </location>
</feature>
<evidence type="ECO:0000256" key="4">
    <source>
        <dbReference type="ARBA" id="ARBA00022723"/>
    </source>
</evidence>
<feature type="chain" id="PRO_5007158271" description="glutathione gamma-glutamylcysteinyltransferase" evidence="5">
    <location>
        <begin position="23"/>
        <end position="242"/>
    </location>
</feature>
<dbReference type="InterPro" id="IPR040409">
    <property type="entry name" value="PCS-like"/>
</dbReference>
<comment type="caution">
    <text evidence="7">The sequence shown here is derived from an EMBL/GenBank/DDBJ whole genome shotgun (WGS) entry which is preliminary data.</text>
</comment>
<dbReference type="GO" id="GO:0016756">
    <property type="term" value="F:glutathione gamma-glutamylcysteinyltransferase activity"/>
    <property type="evidence" value="ECO:0007669"/>
    <property type="project" value="UniProtKB-EC"/>
</dbReference>
<dbReference type="PROSITE" id="PS51443">
    <property type="entry name" value="PCS"/>
    <property type="match status" value="1"/>
</dbReference>
<dbReference type="EMBL" id="LOWA01000013">
    <property type="protein sequence ID" value="KVE29543.1"/>
    <property type="molecule type" value="Genomic_DNA"/>
</dbReference>
<dbReference type="AlphaFoldDB" id="A0A118DQL6"/>
<evidence type="ECO:0000256" key="2">
    <source>
        <dbReference type="ARBA" id="ARBA00022539"/>
    </source>
</evidence>
<dbReference type="PANTHER" id="PTHR33447:SF20">
    <property type="entry name" value="GLUTATHIONE GAMMA-GLUTAMYLCYSTEINYLTRANSFERASE"/>
    <property type="match status" value="1"/>
</dbReference>
<dbReference type="PANTHER" id="PTHR33447">
    <property type="entry name" value="GLUTATHIONE GAMMA-GLUTAMYLCYSTEINYLTRANSFERASE"/>
    <property type="match status" value="1"/>
</dbReference>
<proteinExistence type="predicted"/>
<dbReference type="GO" id="GO:0046872">
    <property type="term" value="F:metal ion binding"/>
    <property type="evidence" value="ECO:0007669"/>
    <property type="project" value="UniProtKB-KW"/>
</dbReference>
<evidence type="ECO:0000313" key="8">
    <source>
        <dbReference type="Proteomes" id="UP000062788"/>
    </source>
</evidence>
<reference evidence="7 8" key="1">
    <citation type="submission" date="2015-11" db="EMBL/GenBank/DDBJ databases">
        <title>Expanding the genomic diversity of Burkholderia species for the development of highly accurate diagnostics.</title>
        <authorList>
            <person name="Sahl J."/>
            <person name="Keim P."/>
            <person name="Wagner D."/>
        </authorList>
    </citation>
    <scope>NUCLEOTIDE SEQUENCE [LARGE SCALE GENOMIC DNA]</scope>
    <source>
        <strain evidence="7 8">TSV85</strain>
    </source>
</reference>